<protein>
    <submittedName>
        <fullName evidence="6">Glycine betaine ABC transport system, glycine betaine-binding protein OpuAC</fullName>
    </submittedName>
</protein>
<dbReference type="AlphaFoldDB" id="A0A0E3SS49"/>
<dbReference type="SUPFAM" id="SSF53850">
    <property type="entry name" value="Periplasmic binding protein-like II"/>
    <property type="match status" value="1"/>
</dbReference>
<dbReference type="Gene3D" id="3.40.190.100">
    <property type="entry name" value="Glycine betaine-binding periplasmic protein, domain 2"/>
    <property type="match status" value="2"/>
</dbReference>
<dbReference type="HOGENOM" id="CLU_008673_1_0_2"/>
<sequence>MNWGVYKVYRTLIETMKSVTLILILLLTFSVAGCIEQADPNENKGASKKVTFGYVLWDGEVASTNVVKQVLEMKGYEVEAKAVDAEALYQGLAKGDIDFTTSAWLPVTQEIYWNQYGDQIVYVRHNLEGCRLGLVVPTYVEVNSIDELNANKEAFDSEIIGIDPGAGIMYNAVNAIEVYGLDYRLVPGSTASMTSELGRSIAVEEPIVVTLWSPHWAFSRWDLKYLDDSEKVFGYEDNVDTLTRMGLEEDMPGVYDVLTRFNWSHEDVQFVMLNMENGMSPEEAAAKWIENNPEKVNEWLDE</sequence>
<dbReference type="Pfam" id="PF04069">
    <property type="entry name" value="OpuAC"/>
    <property type="match status" value="1"/>
</dbReference>
<evidence type="ECO:0000313" key="6">
    <source>
        <dbReference type="EMBL" id="AKB85162.1"/>
    </source>
</evidence>
<dbReference type="PANTHER" id="PTHR47737:SF1">
    <property type="entry name" value="GLYCINE BETAINE_PROLINE BETAINE TRANSPORT SYSTEM PERMEASE PROTEIN PROW"/>
    <property type="match status" value="1"/>
</dbReference>
<keyword evidence="2" id="KW-0813">Transport</keyword>
<dbReference type="KEGG" id="mmet:MCMEM_1109"/>
<dbReference type="Gene3D" id="3.10.105.10">
    <property type="entry name" value="Dipeptide-binding Protein, Domain 3"/>
    <property type="match status" value="2"/>
</dbReference>
<evidence type="ECO:0000256" key="2">
    <source>
        <dbReference type="ARBA" id="ARBA00022448"/>
    </source>
</evidence>
<keyword evidence="4" id="KW-0472">Membrane</keyword>
<dbReference type="GO" id="GO:0031460">
    <property type="term" value="P:glycine betaine transport"/>
    <property type="evidence" value="ECO:0007669"/>
    <property type="project" value="TreeGrafter"/>
</dbReference>
<dbReference type="STRING" id="1434104.MCMEM_1109"/>
<dbReference type="GO" id="GO:0005275">
    <property type="term" value="F:amine transmembrane transporter activity"/>
    <property type="evidence" value="ECO:0007669"/>
    <property type="project" value="TreeGrafter"/>
</dbReference>
<organism evidence="6 7">
    <name type="scientific">Methanococcoides methylutens MM1</name>
    <dbReference type="NCBI Taxonomy" id="1434104"/>
    <lineage>
        <taxon>Archaea</taxon>
        <taxon>Methanobacteriati</taxon>
        <taxon>Methanobacteriota</taxon>
        <taxon>Stenosarchaea group</taxon>
        <taxon>Methanomicrobia</taxon>
        <taxon>Methanosarcinales</taxon>
        <taxon>Methanosarcinaceae</taxon>
        <taxon>Methanococcoides</taxon>
    </lineage>
</organism>
<dbReference type="Proteomes" id="UP000033048">
    <property type="component" value="Chromosome"/>
</dbReference>
<keyword evidence="7" id="KW-1185">Reference proteome</keyword>
<evidence type="ECO:0000256" key="1">
    <source>
        <dbReference type="ARBA" id="ARBA00004236"/>
    </source>
</evidence>
<dbReference type="GO" id="GO:0015226">
    <property type="term" value="F:carnitine transmembrane transporter activity"/>
    <property type="evidence" value="ECO:0007669"/>
    <property type="project" value="TreeGrafter"/>
</dbReference>
<dbReference type="GO" id="GO:0043190">
    <property type="term" value="C:ATP-binding cassette (ABC) transporter complex"/>
    <property type="evidence" value="ECO:0007669"/>
    <property type="project" value="InterPro"/>
</dbReference>
<dbReference type="InterPro" id="IPR007210">
    <property type="entry name" value="ABC_Gly_betaine_transp_sub-bd"/>
</dbReference>
<dbReference type="PANTHER" id="PTHR47737">
    <property type="entry name" value="GLYCINE BETAINE/PROLINE BETAINE TRANSPORT SYSTEM PERMEASE PROTEIN PROW"/>
    <property type="match status" value="1"/>
</dbReference>
<keyword evidence="3" id="KW-1003">Cell membrane</keyword>
<accession>A0A0E3SS49</accession>
<evidence type="ECO:0000256" key="4">
    <source>
        <dbReference type="ARBA" id="ARBA00023136"/>
    </source>
</evidence>
<dbReference type="GO" id="GO:0015871">
    <property type="term" value="P:choline transport"/>
    <property type="evidence" value="ECO:0007669"/>
    <property type="project" value="TreeGrafter"/>
</dbReference>
<dbReference type="CDD" id="cd13639">
    <property type="entry name" value="PBP2_OpuAC_like"/>
    <property type="match status" value="1"/>
</dbReference>
<proteinExistence type="predicted"/>
<dbReference type="PATRIC" id="fig|1434104.5.peg.1213"/>
<feature type="domain" description="ABC-type glycine betaine transport system substrate-binding" evidence="5">
    <location>
        <begin position="48"/>
        <end position="291"/>
    </location>
</feature>
<evidence type="ECO:0000256" key="3">
    <source>
        <dbReference type="ARBA" id="ARBA00022475"/>
    </source>
</evidence>
<name>A0A0E3SS49_METMT</name>
<dbReference type="EMBL" id="CP009518">
    <property type="protein sequence ID" value="AKB85162.1"/>
    <property type="molecule type" value="Genomic_DNA"/>
</dbReference>
<evidence type="ECO:0000259" key="5">
    <source>
        <dbReference type="Pfam" id="PF04069"/>
    </source>
</evidence>
<gene>
    <name evidence="6" type="ORF">MCMEM_1109</name>
</gene>
<dbReference type="PROSITE" id="PS51257">
    <property type="entry name" value="PROKAR_LIPOPROTEIN"/>
    <property type="match status" value="1"/>
</dbReference>
<reference evidence="6 7" key="1">
    <citation type="submission" date="2014-07" db="EMBL/GenBank/DDBJ databases">
        <title>Methanogenic archaea and the global carbon cycle.</title>
        <authorList>
            <person name="Henriksen J.R."/>
            <person name="Luke J."/>
            <person name="Reinhart S."/>
            <person name="Benedict M.N."/>
            <person name="Youngblut N.D."/>
            <person name="Metcalf M.E."/>
            <person name="Whitaker R.J."/>
            <person name="Metcalf W.W."/>
        </authorList>
    </citation>
    <scope>NUCLEOTIDE SEQUENCE [LARGE SCALE GENOMIC DNA]</scope>
    <source>
        <strain evidence="6 7">MM1</strain>
    </source>
</reference>
<comment type="subcellular location">
    <subcellularLocation>
        <location evidence="1">Cell membrane</location>
    </subcellularLocation>
</comment>
<evidence type="ECO:0000313" key="7">
    <source>
        <dbReference type="Proteomes" id="UP000033048"/>
    </source>
</evidence>